<feature type="region of interest" description="Disordered" evidence="1">
    <location>
        <begin position="32"/>
        <end position="83"/>
    </location>
</feature>
<dbReference type="OrthoDB" id="2966296at2759"/>
<keyword evidence="4" id="KW-1185">Reference proteome</keyword>
<dbReference type="EMBL" id="ML769484">
    <property type="protein sequence ID" value="KAE9398350.1"/>
    <property type="molecule type" value="Genomic_DNA"/>
</dbReference>
<accession>A0A6A4HKX2</accession>
<organism evidence="3 4">
    <name type="scientific">Gymnopus androsaceus JB14</name>
    <dbReference type="NCBI Taxonomy" id="1447944"/>
    <lineage>
        <taxon>Eukaryota</taxon>
        <taxon>Fungi</taxon>
        <taxon>Dikarya</taxon>
        <taxon>Basidiomycota</taxon>
        <taxon>Agaricomycotina</taxon>
        <taxon>Agaricomycetes</taxon>
        <taxon>Agaricomycetidae</taxon>
        <taxon>Agaricales</taxon>
        <taxon>Marasmiineae</taxon>
        <taxon>Omphalotaceae</taxon>
        <taxon>Gymnopus</taxon>
    </lineage>
</organism>
<feature type="compositionally biased region" description="Basic and acidic residues" evidence="1">
    <location>
        <begin position="57"/>
        <end position="71"/>
    </location>
</feature>
<dbReference type="Proteomes" id="UP000799118">
    <property type="component" value="Unassembled WGS sequence"/>
</dbReference>
<keyword evidence="2" id="KW-0732">Signal</keyword>
<feature type="compositionally biased region" description="Basic and acidic residues" evidence="1">
    <location>
        <begin position="36"/>
        <end position="50"/>
    </location>
</feature>
<reference evidence="3" key="1">
    <citation type="journal article" date="2019" name="Environ. Microbiol.">
        <title>Fungal ecological strategies reflected in gene transcription - a case study of two litter decomposers.</title>
        <authorList>
            <person name="Barbi F."/>
            <person name="Kohler A."/>
            <person name="Barry K."/>
            <person name="Baskaran P."/>
            <person name="Daum C."/>
            <person name="Fauchery L."/>
            <person name="Ihrmark K."/>
            <person name="Kuo A."/>
            <person name="LaButti K."/>
            <person name="Lipzen A."/>
            <person name="Morin E."/>
            <person name="Grigoriev I.V."/>
            <person name="Henrissat B."/>
            <person name="Lindahl B."/>
            <person name="Martin F."/>
        </authorList>
    </citation>
    <scope>NUCLEOTIDE SEQUENCE</scope>
    <source>
        <strain evidence="3">JB14</strain>
    </source>
</reference>
<evidence type="ECO:0000313" key="3">
    <source>
        <dbReference type="EMBL" id="KAE9398350.1"/>
    </source>
</evidence>
<sequence>MKQVIFFLFTVLFLGLLVSAAPTPVEKKALKQLKLKRGDPNPVMKRDDAPKPSGYVAKREAPSKAKRDEPSAPKPSKSYNRKA</sequence>
<protein>
    <submittedName>
        <fullName evidence="3">Uncharacterized protein</fullName>
    </submittedName>
</protein>
<feature type="signal peptide" evidence="2">
    <location>
        <begin position="1"/>
        <end position="20"/>
    </location>
</feature>
<dbReference type="AlphaFoldDB" id="A0A6A4HKX2"/>
<feature type="chain" id="PRO_5025394090" evidence="2">
    <location>
        <begin position="21"/>
        <end position="83"/>
    </location>
</feature>
<evidence type="ECO:0000256" key="1">
    <source>
        <dbReference type="SAM" id="MobiDB-lite"/>
    </source>
</evidence>
<name>A0A6A4HKX2_9AGAR</name>
<proteinExistence type="predicted"/>
<gene>
    <name evidence="3" type="ORF">BT96DRAFT_920890</name>
</gene>
<evidence type="ECO:0000256" key="2">
    <source>
        <dbReference type="SAM" id="SignalP"/>
    </source>
</evidence>
<evidence type="ECO:0000313" key="4">
    <source>
        <dbReference type="Proteomes" id="UP000799118"/>
    </source>
</evidence>